<accession>A0A6V7XW08</accession>
<organism evidence="1 2">
    <name type="scientific">Meloidogyne enterolobii</name>
    <name type="common">Root-knot nematode worm</name>
    <name type="synonym">Meloidogyne mayaguensis</name>
    <dbReference type="NCBI Taxonomy" id="390850"/>
    <lineage>
        <taxon>Eukaryota</taxon>
        <taxon>Metazoa</taxon>
        <taxon>Ecdysozoa</taxon>
        <taxon>Nematoda</taxon>
        <taxon>Chromadorea</taxon>
        <taxon>Rhabditida</taxon>
        <taxon>Tylenchina</taxon>
        <taxon>Tylenchomorpha</taxon>
        <taxon>Tylenchoidea</taxon>
        <taxon>Meloidogynidae</taxon>
        <taxon>Meloidogyninae</taxon>
        <taxon>Meloidogyne</taxon>
    </lineage>
</organism>
<evidence type="ECO:0000313" key="1">
    <source>
        <dbReference type="EMBL" id="CAD2203494.1"/>
    </source>
</evidence>
<reference evidence="1 2" key="1">
    <citation type="submission" date="2020-08" db="EMBL/GenBank/DDBJ databases">
        <authorList>
            <person name="Koutsovoulos G."/>
            <person name="Danchin GJ E."/>
        </authorList>
    </citation>
    <scope>NUCLEOTIDE SEQUENCE [LARGE SCALE GENOMIC DNA]</scope>
</reference>
<comment type="caution">
    <text evidence="1">The sequence shown here is derived from an EMBL/GenBank/DDBJ whole genome shotgun (WGS) entry which is preliminary data.</text>
</comment>
<sequence length="63" mass="7587">MRMDHVNYVETNDNILLNKEGELFLYIFILIKNIEEKLISSSLILKTNIFEEKEKIKKILKKF</sequence>
<dbReference type="EMBL" id="CAJEWN010002401">
    <property type="protein sequence ID" value="CAD2203494.1"/>
    <property type="molecule type" value="Genomic_DNA"/>
</dbReference>
<protein>
    <submittedName>
        <fullName evidence="1">Uncharacterized protein</fullName>
    </submittedName>
</protein>
<dbReference type="AlphaFoldDB" id="A0A6V7XW08"/>
<dbReference type="Proteomes" id="UP000580250">
    <property type="component" value="Unassembled WGS sequence"/>
</dbReference>
<name>A0A6V7XW08_MELEN</name>
<evidence type="ECO:0000313" key="2">
    <source>
        <dbReference type="Proteomes" id="UP000580250"/>
    </source>
</evidence>
<gene>
    <name evidence="1" type="ORF">MENT_LOCUS57186</name>
</gene>
<proteinExistence type="predicted"/>